<dbReference type="Pfam" id="PF11774">
    <property type="entry name" value="Lsr2"/>
    <property type="match status" value="1"/>
</dbReference>
<feature type="domain" description="Lsr2 DNA-binding" evidence="4">
    <location>
        <begin position="89"/>
        <end position="124"/>
    </location>
</feature>
<dbReference type="Gene3D" id="4.10.320.10">
    <property type="entry name" value="E3-binding domain"/>
    <property type="match status" value="1"/>
</dbReference>
<accession>A0A9X1WF82</accession>
<keyword evidence="6" id="KW-1185">Reference proteome</keyword>
<protein>
    <submittedName>
        <fullName evidence="5">Lsr2 family protein</fullName>
    </submittedName>
</protein>
<dbReference type="InterPro" id="IPR036625">
    <property type="entry name" value="E3-bd_dom_sf"/>
</dbReference>
<evidence type="ECO:0000313" key="6">
    <source>
        <dbReference type="Proteomes" id="UP001139207"/>
    </source>
</evidence>
<feature type="domain" description="Lsr2 dimerization" evidence="3">
    <location>
        <begin position="1"/>
        <end position="61"/>
    </location>
</feature>
<evidence type="ECO:0000259" key="4">
    <source>
        <dbReference type="Pfam" id="PF23359"/>
    </source>
</evidence>
<dbReference type="InterPro" id="IPR055370">
    <property type="entry name" value="Lsr2_DNA-bd"/>
</dbReference>
<dbReference type="InterPro" id="IPR042261">
    <property type="entry name" value="Lsr2-like_dimerization"/>
</dbReference>
<dbReference type="Gene3D" id="3.30.60.230">
    <property type="entry name" value="Lsr2, dimerization domain"/>
    <property type="match status" value="1"/>
</dbReference>
<reference evidence="5" key="1">
    <citation type="submission" date="2022-04" db="EMBL/GenBank/DDBJ databases">
        <title>Corynebacterium kalidii LD5P10.</title>
        <authorList>
            <person name="Sun J.Q."/>
        </authorList>
    </citation>
    <scope>NUCLEOTIDE SEQUENCE</scope>
    <source>
        <strain evidence="5">LD5P10</strain>
    </source>
</reference>
<feature type="compositionally biased region" description="Low complexity" evidence="2">
    <location>
        <begin position="80"/>
        <end position="91"/>
    </location>
</feature>
<gene>
    <name evidence="5" type="ORF">MUN33_02330</name>
</gene>
<dbReference type="Pfam" id="PF23359">
    <property type="entry name" value="Lsr2_DNA-bd"/>
    <property type="match status" value="1"/>
</dbReference>
<evidence type="ECO:0000256" key="2">
    <source>
        <dbReference type="SAM" id="MobiDB-lite"/>
    </source>
</evidence>
<comment type="caution">
    <text evidence="5">The sequence shown here is derived from an EMBL/GenBank/DDBJ whole genome shotgun (WGS) entry which is preliminary data.</text>
</comment>
<dbReference type="EMBL" id="JALIEA010000010">
    <property type="protein sequence ID" value="MCJ7857555.1"/>
    <property type="molecule type" value="Genomic_DNA"/>
</dbReference>
<dbReference type="RefSeq" id="WP_244803302.1">
    <property type="nucleotide sequence ID" value="NZ_JALIEA010000010.1"/>
</dbReference>
<dbReference type="Proteomes" id="UP001139207">
    <property type="component" value="Unassembled WGS sequence"/>
</dbReference>
<organism evidence="5 6">
    <name type="scientific">Corynebacterium kalidii</name>
    <dbReference type="NCBI Taxonomy" id="2931982"/>
    <lineage>
        <taxon>Bacteria</taxon>
        <taxon>Bacillati</taxon>
        <taxon>Actinomycetota</taxon>
        <taxon>Actinomycetes</taxon>
        <taxon>Mycobacteriales</taxon>
        <taxon>Corynebacteriaceae</taxon>
        <taxon>Corynebacterium</taxon>
    </lineage>
</organism>
<sequence length="129" mass="13979">MGRRTVITYVDDIDREELAPDEVRTVKLGYRGSEYVLDLSELNAEILAEELEPYLKVARKLPRTATGTASAGAGRGTSGKAGASTSSADAARNGRIREWARETGREVSARGRIAADVISAYEDAHPEDR</sequence>
<dbReference type="GO" id="GO:0003677">
    <property type="term" value="F:DNA binding"/>
    <property type="evidence" value="ECO:0007669"/>
    <property type="project" value="UniProtKB-KW"/>
</dbReference>
<dbReference type="AlphaFoldDB" id="A0A9X1WF82"/>
<dbReference type="InterPro" id="IPR024412">
    <property type="entry name" value="Lsr2_dim_dom"/>
</dbReference>
<evidence type="ECO:0000313" key="5">
    <source>
        <dbReference type="EMBL" id="MCJ7857555.1"/>
    </source>
</evidence>
<evidence type="ECO:0000259" key="3">
    <source>
        <dbReference type="Pfam" id="PF11774"/>
    </source>
</evidence>
<keyword evidence="1" id="KW-0238">DNA-binding</keyword>
<name>A0A9X1WF82_9CORY</name>
<evidence type="ECO:0000256" key="1">
    <source>
        <dbReference type="ARBA" id="ARBA00023125"/>
    </source>
</evidence>
<proteinExistence type="predicted"/>
<feature type="region of interest" description="Disordered" evidence="2">
    <location>
        <begin position="65"/>
        <end position="99"/>
    </location>
</feature>
<dbReference type="GO" id="GO:0016746">
    <property type="term" value="F:acyltransferase activity"/>
    <property type="evidence" value="ECO:0007669"/>
    <property type="project" value="InterPro"/>
</dbReference>